<accession>A0AAU1I962</accession>
<sequence length="187" mass="20252">MALTEWTRSMEWLAAASEDPGACKQEWQNGSTGVTLLAAGRFWDVLIVPEDLGLRVADLLDELSLLDRGPCLLDTRRRHVGFLLPPEPQTVWIGTGVRLLGAGTWITAPAPHCRWGSLRWLVPPDGTGTLNLPEILEVALQRCAAELSRRQGLCTTAPAPGETAPHAGEETGPQLVRQHASGARLRA</sequence>
<evidence type="ECO:0000256" key="1">
    <source>
        <dbReference type="SAM" id="MobiDB-lite"/>
    </source>
</evidence>
<dbReference type="EMBL" id="CP108140">
    <property type="protein sequence ID" value="WTP90415.1"/>
    <property type="molecule type" value="Genomic_DNA"/>
</dbReference>
<organism evidence="2">
    <name type="scientific">Streptomyces sp. NBC_00180</name>
    <dbReference type="NCBI Taxonomy" id="2903632"/>
    <lineage>
        <taxon>Bacteria</taxon>
        <taxon>Bacillati</taxon>
        <taxon>Actinomycetota</taxon>
        <taxon>Actinomycetes</taxon>
        <taxon>Kitasatosporales</taxon>
        <taxon>Streptomycetaceae</taxon>
        <taxon>Streptomyces</taxon>
    </lineage>
</organism>
<name>A0AAU1I962_9ACTN</name>
<dbReference type="AlphaFoldDB" id="A0AAU1I962"/>
<reference evidence="2" key="1">
    <citation type="submission" date="2022-10" db="EMBL/GenBank/DDBJ databases">
        <title>The complete genomes of actinobacterial strains from the NBC collection.</title>
        <authorList>
            <person name="Joergensen T.S."/>
            <person name="Alvarez Arevalo M."/>
            <person name="Sterndorff E.B."/>
            <person name="Faurdal D."/>
            <person name="Vuksanovic O."/>
            <person name="Mourched A.-S."/>
            <person name="Charusanti P."/>
            <person name="Shaw S."/>
            <person name="Blin K."/>
            <person name="Weber T."/>
        </authorList>
    </citation>
    <scope>NUCLEOTIDE SEQUENCE</scope>
    <source>
        <strain evidence="2">NBC 00180</strain>
    </source>
</reference>
<evidence type="ECO:0000313" key="2">
    <source>
        <dbReference type="EMBL" id="WTP90415.1"/>
    </source>
</evidence>
<evidence type="ECO:0008006" key="3">
    <source>
        <dbReference type="Google" id="ProtNLM"/>
    </source>
</evidence>
<proteinExistence type="predicted"/>
<feature type="region of interest" description="Disordered" evidence="1">
    <location>
        <begin position="154"/>
        <end position="187"/>
    </location>
</feature>
<gene>
    <name evidence="2" type="ORF">OG477_35910</name>
</gene>
<protein>
    <recommendedName>
        <fullName evidence="3">DNA primase/polymerase bifunctional N-terminal domain-containing protein</fullName>
    </recommendedName>
</protein>